<evidence type="ECO:0000256" key="1">
    <source>
        <dbReference type="SAM" id="Phobius"/>
    </source>
</evidence>
<keyword evidence="1" id="KW-1133">Transmembrane helix</keyword>
<reference evidence="3" key="1">
    <citation type="submission" date="2025-08" db="UniProtKB">
        <authorList>
            <consortium name="RefSeq"/>
        </authorList>
    </citation>
    <scope>IDENTIFICATION</scope>
    <source>
        <strain evidence="3">OHB3-1</strain>
    </source>
</reference>
<dbReference type="OrthoDB" id="761598at2759"/>
<keyword evidence="1" id="KW-0472">Membrane</keyword>
<sequence length="244" mass="26255">MLCLKEEISCWFQFIVEMGEFYLDAVLMPVSLFLVVGYHVYLWRSLKNKPGATAMGVQWLERTLVAQGGGGGVGKSMQLVQSLRNNLMIIVLRASISIIISSSVAALTNNAYKASISNGISIGEGLMGKQSSGVFAAKYVAAFVVSVSSFVCSSFGAGFLVDACILVTTATATATAQEIPSDHRPTSSHIQRLVHTGFTLAFIGNRLMWLTFPLLLWSLTPVALALSSLALIWGFSAMDFVDNI</sequence>
<name>A0A6J1DT25_MOMCH</name>
<dbReference type="PANTHER" id="PTHR31881">
    <property type="match status" value="1"/>
</dbReference>
<dbReference type="AlphaFoldDB" id="A0A6J1DT25"/>
<gene>
    <name evidence="3" type="primary">LOC111024050</name>
</gene>
<keyword evidence="2" id="KW-1185">Reference proteome</keyword>
<organism evidence="2 3">
    <name type="scientific">Momordica charantia</name>
    <name type="common">Bitter gourd</name>
    <name type="synonym">Balsam pear</name>
    <dbReference type="NCBI Taxonomy" id="3673"/>
    <lineage>
        <taxon>Eukaryota</taxon>
        <taxon>Viridiplantae</taxon>
        <taxon>Streptophyta</taxon>
        <taxon>Embryophyta</taxon>
        <taxon>Tracheophyta</taxon>
        <taxon>Spermatophyta</taxon>
        <taxon>Magnoliopsida</taxon>
        <taxon>eudicotyledons</taxon>
        <taxon>Gunneridae</taxon>
        <taxon>Pentapetalae</taxon>
        <taxon>rosids</taxon>
        <taxon>fabids</taxon>
        <taxon>Cucurbitales</taxon>
        <taxon>Cucurbitaceae</taxon>
        <taxon>Momordiceae</taxon>
        <taxon>Momordica</taxon>
    </lineage>
</organism>
<evidence type="ECO:0000313" key="3">
    <source>
        <dbReference type="RefSeq" id="XP_022157318.1"/>
    </source>
</evidence>
<feature type="transmembrane region" description="Helical" evidence="1">
    <location>
        <begin position="87"/>
        <end position="107"/>
    </location>
</feature>
<dbReference type="Proteomes" id="UP000504603">
    <property type="component" value="Unplaced"/>
</dbReference>
<dbReference type="RefSeq" id="XP_022157318.1">
    <property type="nucleotide sequence ID" value="XM_022301626.1"/>
</dbReference>
<dbReference type="InterPro" id="IPR006747">
    <property type="entry name" value="DUF599"/>
</dbReference>
<accession>A0A6J1DT25</accession>
<feature type="transmembrane region" description="Helical" evidence="1">
    <location>
        <begin position="214"/>
        <end position="235"/>
    </location>
</feature>
<dbReference type="PANTHER" id="PTHR31881:SF21">
    <property type="entry name" value="CASP-LIKE PROTEIN"/>
    <property type="match status" value="1"/>
</dbReference>
<feature type="transmembrane region" description="Helical" evidence="1">
    <location>
        <begin position="139"/>
        <end position="161"/>
    </location>
</feature>
<dbReference type="Pfam" id="PF04654">
    <property type="entry name" value="DUF599"/>
    <property type="match status" value="1"/>
</dbReference>
<feature type="transmembrane region" description="Helical" evidence="1">
    <location>
        <begin position="21"/>
        <end position="41"/>
    </location>
</feature>
<evidence type="ECO:0000313" key="2">
    <source>
        <dbReference type="Proteomes" id="UP000504603"/>
    </source>
</evidence>
<proteinExistence type="predicted"/>
<keyword evidence="1" id="KW-0812">Transmembrane</keyword>
<dbReference type="GeneID" id="111024050"/>
<dbReference type="KEGG" id="mcha:111024050"/>
<protein>
    <submittedName>
        <fullName evidence="3">Uncharacterized protein LOC111024050</fullName>
    </submittedName>
</protein>